<proteinExistence type="predicted"/>
<dbReference type="HOGENOM" id="CLU_1751542_0_0_1"/>
<dbReference type="EMBL" id="GL732586">
    <property type="protein sequence ID" value="EFX74016.1"/>
    <property type="molecule type" value="Genomic_DNA"/>
</dbReference>
<evidence type="ECO:0000313" key="1">
    <source>
        <dbReference type="EMBL" id="EFX74016.1"/>
    </source>
</evidence>
<sequence>MEGDGEQSVLRVHRANLNDLYNECIRLHTAYTEKIRPADEDLAKSTKWCEDLDKFTETRRPRWMKNFRRGRRTTVHSIGALERLKPISERGKGKSRLILKIHRLRKNERVADIRRKAAREEREVELELAAARAIEKNQRQHSTPLKNTG</sequence>
<evidence type="ECO:0000313" key="2">
    <source>
        <dbReference type="Proteomes" id="UP000000305"/>
    </source>
</evidence>
<accession>E9H2R0</accession>
<reference evidence="1 2" key="1">
    <citation type="journal article" date="2011" name="Science">
        <title>The ecoresponsive genome of Daphnia pulex.</title>
        <authorList>
            <person name="Colbourne J.K."/>
            <person name="Pfrender M.E."/>
            <person name="Gilbert D."/>
            <person name="Thomas W.K."/>
            <person name="Tucker A."/>
            <person name="Oakley T.H."/>
            <person name="Tokishita S."/>
            <person name="Aerts A."/>
            <person name="Arnold G.J."/>
            <person name="Basu M.K."/>
            <person name="Bauer D.J."/>
            <person name="Caceres C.E."/>
            <person name="Carmel L."/>
            <person name="Casola C."/>
            <person name="Choi J.H."/>
            <person name="Detter J.C."/>
            <person name="Dong Q."/>
            <person name="Dusheyko S."/>
            <person name="Eads B.D."/>
            <person name="Frohlich T."/>
            <person name="Geiler-Samerotte K.A."/>
            <person name="Gerlach D."/>
            <person name="Hatcher P."/>
            <person name="Jogdeo S."/>
            <person name="Krijgsveld J."/>
            <person name="Kriventseva E.V."/>
            <person name="Kultz D."/>
            <person name="Laforsch C."/>
            <person name="Lindquist E."/>
            <person name="Lopez J."/>
            <person name="Manak J.R."/>
            <person name="Muller J."/>
            <person name="Pangilinan J."/>
            <person name="Patwardhan R.P."/>
            <person name="Pitluck S."/>
            <person name="Pritham E.J."/>
            <person name="Rechtsteiner A."/>
            <person name="Rho M."/>
            <person name="Rogozin I.B."/>
            <person name="Sakarya O."/>
            <person name="Salamov A."/>
            <person name="Schaack S."/>
            <person name="Shapiro H."/>
            <person name="Shiga Y."/>
            <person name="Skalitzky C."/>
            <person name="Smith Z."/>
            <person name="Souvorov A."/>
            <person name="Sung W."/>
            <person name="Tang Z."/>
            <person name="Tsuchiya D."/>
            <person name="Tu H."/>
            <person name="Vos H."/>
            <person name="Wang M."/>
            <person name="Wolf Y.I."/>
            <person name="Yamagata H."/>
            <person name="Yamada T."/>
            <person name="Ye Y."/>
            <person name="Shaw J.R."/>
            <person name="Andrews J."/>
            <person name="Crease T.J."/>
            <person name="Tang H."/>
            <person name="Lucas S.M."/>
            <person name="Robertson H.M."/>
            <person name="Bork P."/>
            <person name="Koonin E.V."/>
            <person name="Zdobnov E.M."/>
            <person name="Grigoriev I.V."/>
            <person name="Lynch M."/>
            <person name="Boore J.L."/>
        </authorList>
    </citation>
    <scope>NUCLEOTIDE SEQUENCE [LARGE SCALE GENOMIC DNA]</scope>
</reference>
<organism evidence="1 2">
    <name type="scientific">Daphnia pulex</name>
    <name type="common">Water flea</name>
    <dbReference type="NCBI Taxonomy" id="6669"/>
    <lineage>
        <taxon>Eukaryota</taxon>
        <taxon>Metazoa</taxon>
        <taxon>Ecdysozoa</taxon>
        <taxon>Arthropoda</taxon>
        <taxon>Crustacea</taxon>
        <taxon>Branchiopoda</taxon>
        <taxon>Diplostraca</taxon>
        <taxon>Cladocera</taxon>
        <taxon>Anomopoda</taxon>
        <taxon>Daphniidae</taxon>
        <taxon>Daphnia</taxon>
    </lineage>
</organism>
<dbReference type="KEGG" id="dpx:DAPPUDRAFT_109343"/>
<dbReference type="AlphaFoldDB" id="E9H2R0"/>
<dbReference type="Proteomes" id="UP000000305">
    <property type="component" value="Unassembled WGS sequence"/>
</dbReference>
<dbReference type="InParanoid" id="E9H2R0"/>
<protein>
    <submittedName>
        <fullName evidence="1">Uncharacterized protein</fullName>
    </submittedName>
</protein>
<gene>
    <name evidence="1" type="ORF">DAPPUDRAFT_109343</name>
</gene>
<keyword evidence="2" id="KW-1185">Reference proteome</keyword>
<name>E9H2R0_DAPPU</name>